<feature type="domain" description="GST C-terminal" evidence="4">
    <location>
        <begin position="91"/>
        <end position="223"/>
    </location>
</feature>
<dbReference type="OrthoDB" id="422574at2759"/>
<dbReference type="SUPFAM" id="SSF52833">
    <property type="entry name" value="Thioredoxin-like"/>
    <property type="match status" value="1"/>
</dbReference>
<dbReference type="AlphaFoldDB" id="I7MLE9"/>
<dbReference type="SUPFAM" id="SSF47616">
    <property type="entry name" value="GST C-terminal domain-like"/>
    <property type="match status" value="1"/>
</dbReference>
<evidence type="ECO:0000313" key="5">
    <source>
        <dbReference type="EMBL" id="EAS01968.1"/>
    </source>
</evidence>
<dbReference type="InParanoid" id="I7MLE9"/>
<dbReference type="InterPro" id="IPR040079">
    <property type="entry name" value="Glutathione_S-Trfase"/>
</dbReference>
<dbReference type="PANTHER" id="PTHR43917">
    <property type="match status" value="1"/>
</dbReference>
<dbReference type="RefSeq" id="XP_001022213.1">
    <property type="nucleotide sequence ID" value="XM_001022213.1"/>
</dbReference>
<dbReference type="GO" id="GO:0006749">
    <property type="term" value="P:glutathione metabolic process"/>
    <property type="evidence" value="ECO:0007669"/>
    <property type="project" value="TreeGrafter"/>
</dbReference>
<dbReference type="GO" id="GO:0005737">
    <property type="term" value="C:cytoplasm"/>
    <property type="evidence" value="ECO:0007669"/>
    <property type="project" value="UniProtKB-SubCell"/>
</dbReference>
<dbReference type="eggNOG" id="KOG0867">
    <property type="taxonomic scope" value="Eukaryota"/>
</dbReference>
<keyword evidence="2" id="KW-0963">Cytoplasm</keyword>
<dbReference type="PROSITE" id="PS50404">
    <property type="entry name" value="GST_NTER"/>
    <property type="match status" value="1"/>
</dbReference>
<dbReference type="Pfam" id="PF13409">
    <property type="entry name" value="GST_N_2"/>
    <property type="match status" value="1"/>
</dbReference>
<reference evidence="6" key="1">
    <citation type="journal article" date="2006" name="PLoS Biol.">
        <title>Macronuclear genome sequence of the ciliate Tetrahymena thermophila, a model eukaryote.</title>
        <authorList>
            <person name="Eisen J.A."/>
            <person name="Coyne R.S."/>
            <person name="Wu M."/>
            <person name="Wu D."/>
            <person name="Thiagarajan M."/>
            <person name="Wortman J.R."/>
            <person name="Badger J.H."/>
            <person name="Ren Q."/>
            <person name="Amedeo P."/>
            <person name="Jones K.M."/>
            <person name="Tallon L.J."/>
            <person name="Delcher A.L."/>
            <person name="Salzberg S.L."/>
            <person name="Silva J.C."/>
            <person name="Haas B.J."/>
            <person name="Majoros W.H."/>
            <person name="Farzad M."/>
            <person name="Carlton J.M."/>
            <person name="Smith R.K. Jr."/>
            <person name="Garg J."/>
            <person name="Pearlman R.E."/>
            <person name="Karrer K.M."/>
            <person name="Sun L."/>
            <person name="Manning G."/>
            <person name="Elde N.C."/>
            <person name="Turkewitz A.P."/>
            <person name="Asai D.J."/>
            <person name="Wilkes D.E."/>
            <person name="Wang Y."/>
            <person name="Cai H."/>
            <person name="Collins K."/>
            <person name="Stewart B.A."/>
            <person name="Lee S.R."/>
            <person name="Wilamowska K."/>
            <person name="Weinberg Z."/>
            <person name="Ruzzo W.L."/>
            <person name="Wloga D."/>
            <person name="Gaertig J."/>
            <person name="Frankel J."/>
            <person name="Tsao C.-C."/>
            <person name="Gorovsky M.A."/>
            <person name="Keeling P.J."/>
            <person name="Waller R.F."/>
            <person name="Patron N.J."/>
            <person name="Cherry J.M."/>
            <person name="Stover N.A."/>
            <person name="Krieger C.J."/>
            <person name="del Toro C."/>
            <person name="Ryder H.F."/>
            <person name="Williamson S.C."/>
            <person name="Barbeau R.A."/>
            <person name="Hamilton E.P."/>
            <person name="Orias E."/>
        </authorList>
    </citation>
    <scope>NUCLEOTIDE SEQUENCE [LARGE SCALE GENOMIC DNA]</scope>
    <source>
        <strain evidence="6">SB210</strain>
    </source>
</reference>
<dbReference type="PROSITE" id="PS50405">
    <property type="entry name" value="GST_CTER"/>
    <property type="match status" value="1"/>
</dbReference>
<dbReference type="Gene3D" id="3.40.30.10">
    <property type="entry name" value="Glutaredoxin"/>
    <property type="match status" value="1"/>
</dbReference>
<dbReference type="STRING" id="312017.I7MLE9"/>
<dbReference type="Gene3D" id="1.20.1050.10">
    <property type="match status" value="1"/>
</dbReference>
<dbReference type="InterPro" id="IPR036282">
    <property type="entry name" value="Glutathione-S-Trfase_C_sf"/>
</dbReference>
<dbReference type="Proteomes" id="UP000009168">
    <property type="component" value="Unassembled WGS sequence"/>
</dbReference>
<feature type="domain" description="GST N-terminal" evidence="3">
    <location>
        <begin position="1"/>
        <end position="85"/>
    </location>
</feature>
<dbReference type="PANTHER" id="PTHR43917:SF8">
    <property type="entry name" value="GH16740P-RELATED"/>
    <property type="match status" value="1"/>
</dbReference>
<evidence type="ECO:0000259" key="4">
    <source>
        <dbReference type="PROSITE" id="PS50405"/>
    </source>
</evidence>
<sequence length="230" mass="27164">MKIFIDWISQPSRAVVTYCLIENIPHEIIQVRVNALEHRKPEYIQINPSAKVPAISDRLENGEIFNLFESHAIMRYLADRYNKFKLYPKDNIQLRALINSYLDWHHNNTRKCGAYLFDLYSSGVLGIKPKNNIETLYKEIEIILKFIDQIWLQEGKNKFIGNNIQLTIADISCYCEVSQMIIDSYDFKNKTPNLYNWMKRIEQIPEIQQTHQILFKLAPKMSQNKIKPNL</sequence>
<evidence type="ECO:0000256" key="2">
    <source>
        <dbReference type="ARBA" id="ARBA00022490"/>
    </source>
</evidence>
<dbReference type="HOGENOM" id="CLU_011226_2_0_1"/>
<dbReference type="EMBL" id="GG662548">
    <property type="protein sequence ID" value="EAS01968.1"/>
    <property type="molecule type" value="Genomic_DNA"/>
</dbReference>
<evidence type="ECO:0000256" key="1">
    <source>
        <dbReference type="ARBA" id="ARBA00004496"/>
    </source>
</evidence>
<dbReference type="Pfam" id="PF14497">
    <property type="entry name" value="GST_C_3"/>
    <property type="match status" value="1"/>
</dbReference>
<dbReference type="KEGG" id="tet:TTHERM_00499550"/>
<proteinExistence type="predicted"/>
<dbReference type="InterPro" id="IPR036249">
    <property type="entry name" value="Thioredoxin-like_sf"/>
</dbReference>
<dbReference type="SFLD" id="SFLDG00358">
    <property type="entry name" value="Main_(cytGST)"/>
    <property type="match status" value="1"/>
</dbReference>
<dbReference type="GeneID" id="7838180"/>
<evidence type="ECO:0000259" key="3">
    <source>
        <dbReference type="PROSITE" id="PS50404"/>
    </source>
</evidence>
<dbReference type="InterPro" id="IPR010987">
    <property type="entry name" value="Glutathione-S-Trfase_C-like"/>
</dbReference>
<dbReference type="SFLD" id="SFLDS00019">
    <property type="entry name" value="Glutathione_Transferase_(cytos"/>
    <property type="match status" value="1"/>
</dbReference>
<comment type="subcellular location">
    <subcellularLocation>
        <location evidence="1">Cytoplasm</location>
    </subcellularLocation>
</comment>
<gene>
    <name evidence="5" type="ORF">TTHERM_00499550</name>
</gene>
<dbReference type="GO" id="GO:0004364">
    <property type="term" value="F:glutathione transferase activity"/>
    <property type="evidence" value="ECO:0007669"/>
    <property type="project" value="TreeGrafter"/>
</dbReference>
<organism evidence="5 6">
    <name type="scientific">Tetrahymena thermophila (strain SB210)</name>
    <dbReference type="NCBI Taxonomy" id="312017"/>
    <lineage>
        <taxon>Eukaryota</taxon>
        <taxon>Sar</taxon>
        <taxon>Alveolata</taxon>
        <taxon>Ciliophora</taxon>
        <taxon>Intramacronucleata</taxon>
        <taxon>Oligohymenophorea</taxon>
        <taxon>Hymenostomatida</taxon>
        <taxon>Tetrahymenina</taxon>
        <taxon>Tetrahymenidae</taxon>
        <taxon>Tetrahymena</taxon>
    </lineage>
</organism>
<evidence type="ECO:0000313" key="6">
    <source>
        <dbReference type="Proteomes" id="UP000009168"/>
    </source>
</evidence>
<dbReference type="InterPro" id="IPR051369">
    <property type="entry name" value="GST_Theta"/>
</dbReference>
<dbReference type="InterPro" id="IPR004046">
    <property type="entry name" value="GST_C"/>
</dbReference>
<dbReference type="OMA" id="CQYRVDE"/>
<protein>
    <submittedName>
        <fullName evidence="5">Glutathione S-transferase, amine-terminal domain protein</fullName>
    </submittedName>
</protein>
<accession>I7MLE9</accession>
<keyword evidence="6" id="KW-1185">Reference proteome</keyword>
<name>I7MLE9_TETTS</name>
<dbReference type="InterPro" id="IPR004045">
    <property type="entry name" value="Glutathione_S-Trfase_N"/>
</dbReference>